<dbReference type="Pfam" id="PF02541">
    <property type="entry name" value="Ppx-GppA"/>
    <property type="match status" value="1"/>
</dbReference>
<keyword evidence="5" id="KW-1185">Reference proteome</keyword>
<dbReference type="Gene3D" id="3.30.420.40">
    <property type="match status" value="1"/>
</dbReference>
<dbReference type="AlphaFoldDB" id="A0A3M7TTQ5"/>
<dbReference type="RefSeq" id="WP_122896419.1">
    <property type="nucleotide sequence ID" value="NZ_RHIB01000001.1"/>
</dbReference>
<dbReference type="InterPro" id="IPR048950">
    <property type="entry name" value="Ppx_GppA_C"/>
</dbReference>
<comment type="similarity">
    <text evidence="1">Belongs to the GppA/Ppx family.</text>
</comment>
<dbReference type="OrthoDB" id="9807195at2"/>
<dbReference type="CDD" id="cd24052">
    <property type="entry name" value="ASKHA_NBD_HpPPX-GppA-like"/>
    <property type="match status" value="1"/>
</dbReference>
<evidence type="ECO:0000313" key="5">
    <source>
        <dbReference type="Proteomes" id="UP000278746"/>
    </source>
</evidence>
<dbReference type="SUPFAM" id="SSF109604">
    <property type="entry name" value="HD-domain/PDEase-like"/>
    <property type="match status" value="1"/>
</dbReference>
<organism evidence="4 5">
    <name type="scientific">Alteribacter keqinensis</name>
    <dbReference type="NCBI Taxonomy" id="2483800"/>
    <lineage>
        <taxon>Bacteria</taxon>
        <taxon>Bacillati</taxon>
        <taxon>Bacillota</taxon>
        <taxon>Bacilli</taxon>
        <taxon>Bacillales</taxon>
        <taxon>Bacillaceae</taxon>
        <taxon>Alteribacter</taxon>
    </lineage>
</organism>
<feature type="domain" description="Ppx/GppA phosphatase N-terminal" evidence="2">
    <location>
        <begin position="22"/>
        <end position="305"/>
    </location>
</feature>
<dbReference type="GO" id="GO:0006357">
    <property type="term" value="P:regulation of transcription by RNA polymerase II"/>
    <property type="evidence" value="ECO:0007669"/>
    <property type="project" value="TreeGrafter"/>
</dbReference>
<name>A0A3M7TTQ5_9BACI</name>
<reference evidence="4 5" key="1">
    <citation type="submission" date="2018-10" db="EMBL/GenBank/DDBJ databases">
        <title>Bacillus Keqinensis sp. nov., a moderately halophilic bacterium isolated from a saline-alkaline lake.</title>
        <authorList>
            <person name="Wang H."/>
        </authorList>
    </citation>
    <scope>NUCLEOTIDE SEQUENCE [LARGE SCALE GENOMIC DNA]</scope>
    <source>
        <strain evidence="4 5">KQ-3</strain>
    </source>
</reference>
<evidence type="ECO:0000259" key="2">
    <source>
        <dbReference type="Pfam" id="PF02541"/>
    </source>
</evidence>
<accession>A0A3M7TTQ5</accession>
<comment type="caution">
    <text evidence="4">The sequence shown here is derived from an EMBL/GenBank/DDBJ whole genome shotgun (WGS) entry which is preliminary data.</text>
</comment>
<dbReference type="Gene3D" id="1.10.3210.10">
    <property type="entry name" value="Hypothetical protein af1432"/>
    <property type="match status" value="1"/>
</dbReference>
<sequence>MHKQTAIIDLGSNSIRLVIFEINEDRCYREIQNLKVVARLSSHIMNDGSLSNKGMNIIKETLDRFCSVLDRYNVSEIRGVATAAVRNASNRPEIEKLLKGYTEMTFDVISEKKEACYGYLAVVNSTDIGTGITVDIGGGSTEITIFKDRKLKHYHSFPFGALTLKQNFLEGDSPLPSETKKLSRFLLQSFDSLPWLKEAAGPVIGIGGSARNLALVHQHSIDYPLSGLHQFEMTLKDVVSVYERLESMTLKKRQQVDGLSKDRADIILPAIVVIQTLIEYTGSQQYVVSSKGLREGVFFETLLKEIGIEVFPNVTEESFYQLSRNYNLDYDHQKRISVLATYLAHTLNEHTGEPASHEDIHLLQLAARVFYIGESIHPESRSQHTFYLLTNQSIDGLSHGKRLGVALLASFRNRSLLNQYASPFRHWIKEDEFSRYEKLGAILRLAYGLDRSKQGSVEKVLLAPSDSKDVLHLKLEKRKEAYFEEFHAQKYKKHVERAFGIKIDILS</sequence>
<gene>
    <name evidence="4" type="ORF">EBO34_02730</name>
</gene>
<dbReference type="PANTHER" id="PTHR30005">
    <property type="entry name" value="EXOPOLYPHOSPHATASE"/>
    <property type="match status" value="1"/>
</dbReference>
<dbReference type="Pfam" id="PF21447">
    <property type="entry name" value="Ppx-GppA_III"/>
    <property type="match status" value="1"/>
</dbReference>
<protein>
    <submittedName>
        <fullName evidence="4">Ppx/GppA family phosphatase</fullName>
    </submittedName>
</protein>
<dbReference type="Proteomes" id="UP000278746">
    <property type="component" value="Unassembled WGS sequence"/>
</dbReference>
<proteinExistence type="inferred from homology"/>
<evidence type="ECO:0000313" key="4">
    <source>
        <dbReference type="EMBL" id="RNA68897.1"/>
    </source>
</evidence>
<evidence type="ECO:0000259" key="3">
    <source>
        <dbReference type="Pfam" id="PF21447"/>
    </source>
</evidence>
<dbReference type="InterPro" id="IPR003695">
    <property type="entry name" value="Ppx_GppA_N"/>
</dbReference>
<dbReference type="EMBL" id="RHIB01000001">
    <property type="protein sequence ID" value="RNA68897.1"/>
    <property type="molecule type" value="Genomic_DNA"/>
</dbReference>
<evidence type="ECO:0000256" key="1">
    <source>
        <dbReference type="ARBA" id="ARBA00007125"/>
    </source>
</evidence>
<dbReference type="PANTHER" id="PTHR30005:SF0">
    <property type="entry name" value="RETROGRADE REGULATION PROTEIN 2"/>
    <property type="match status" value="1"/>
</dbReference>
<dbReference type="SUPFAM" id="SSF53067">
    <property type="entry name" value="Actin-like ATPase domain"/>
    <property type="match status" value="2"/>
</dbReference>
<feature type="domain" description="Ppx/GppA phosphatase C-terminal" evidence="3">
    <location>
        <begin position="316"/>
        <end position="477"/>
    </location>
</feature>
<dbReference type="Gene3D" id="3.30.420.150">
    <property type="entry name" value="Exopolyphosphatase. Domain 2"/>
    <property type="match status" value="1"/>
</dbReference>
<dbReference type="InterPro" id="IPR043129">
    <property type="entry name" value="ATPase_NBD"/>
</dbReference>
<dbReference type="InterPro" id="IPR050273">
    <property type="entry name" value="GppA/Ppx_hydrolase"/>
</dbReference>